<accession>A0ABX3CKM5</accession>
<protein>
    <submittedName>
        <fullName evidence="2">Uncharacterized protein</fullName>
    </submittedName>
</protein>
<sequence>MDSSAALKAKKRLEAVKKIVTATYTDIDWLKLETDDIIEEYMRNGGIKPIKEIPEELSLMAMLLAKTHENIERSSIKERSRDEWEQLEAKHVAPMPLDIPKGFKVCSCWNCNHMFQSKGKMKYCSDKCRQEQLDANKRFKATGTYLAPYRDDYRPKRDETAERMRKRKEIHQEAR</sequence>
<name>A0ABX3CKM5_9BACI</name>
<evidence type="ECO:0000313" key="2">
    <source>
        <dbReference type="EMBL" id="OHX42352.1"/>
    </source>
</evidence>
<comment type="caution">
    <text evidence="2">The sequence shown here is derived from an EMBL/GenBank/DDBJ whole genome shotgun (WGS) entry which is preliminary data.</text>
</comment>
<reference evidence="2 3" key="1">
    <citation type="submission" date="2016-07" db="EMBL/GenBank/DDBJ databases">
        <title>Bacillus oceanisediminis whole genome.</title>
        <authorList>
            <person name="Pal Y."/>
            <person name="Verma A."/>
            <person name="Mual P."/>
            <person name="Srinivasan K."/>
        </authorList>
    </citation>
    <scope>NUCLEOTIDE SEQUENCE [LARGE SCALE GENOMIC DNA]</scope>
    <source>
        <strain evidence="2 3">Bhandara28</strain>
    </source>
</reference>
<evidence type="ECO:0000313" key="3">
    <source>
        <dbReference type="Proteomes" id="UP000180194"/>
    </source>
</evidence>
<proteinExistence type="predicted"/>
<keyword evidence="3" id="KW-1185">Reference proteome</keyword>
<dbReference type="Proteomes" id="UP000180194">
    <property type="component" value="Unassembled WGS sequence"/>
</dbReference>
<feature type="region of interest" description="Disordered" evidence="1">
    <location>
        <begin position="150"/>
        <end position="175"/>
    </location>
</feature>
<feature type="compositionally biased region" description="Basic and acidic residues" evidence="1">
    <location>
        <begin position="150"/>
        <end position="163"/>
    </location>
</feature>
<organism evidence="2 3">
    <name type="scientific">Cytobacillus oceanisediminis</name>
    <dbReference type="NCBI Taxonomy" id="665099"/>
    <lineage>
        <taxon>Bacteria</taxon>
        <taxon>Bacillati</taxon>
        <taxon>Bacillota</taxon>
        <taxon>Bacilli</taxon>
        <taxon>Bacillales</taxon>
        <taxon>Bacillaceae</taxon>
        <taxon>Cytobacillus</taxon>
    </lineage>
</organism>
<gene>
    <name evidence="2" type="ORF">BBV17_27530</name>
</gene>
<dbReference type="RefSeq" id="WP_071159524.1">
    <property type="nucleotide sequence ID" value="NZ_MBRJ01000051.1"/>
</dbReference>
<dbReference type="EMBL" id="MBRJ01000051">
    <property type="protein sequence ID" value="OHX42352.1"/>
    <property type="molecule type" value="Genomic_DNA"/>
</dbReference>
<evidence type="ECO:0000256" key="1">
    <source>
        <dbReference type="SAM" id="MobiDB-lite"/>
    </source>
</evidence>